<dbReference type="GO" id="GO:0000447">
    <property type="term" value="P:endonucleolytic cleavage in ITS1 to separate SSU-rRNA from 5.8S rRNA and LSU-rRNA from tricistronic rRNA transcript (SSU-rRNA, 5.8S rRNA, LSU-rRNA)"/>
    <property type="evidence" value="ECO:0007669"/>
    <property type="project" value="TreeGrafter"/>
</dbReference>
<dbReference type="GO" id="GO:0030686">
    <property type="term" value="C:90S preribosome"/>
    <property type="evidence" value="ECO:0007669"/>
    <property type="project" value="TreeGrafter"/>
</dbReference>
<dbReference type="Gene3D" id="1.25.10.10">
    <property type="entry name" value="Leucine-rich Repeat Variant"/>
    <property type="match status" value="1"/>
</dbReference>
<proteinExistence type="predicted"/>
<comment type="caution">
    <text evidence="2">The sequence shown here is derived from an EMBL/GenBank/DDBJ whole genome shotgun (WGS) entry which is preliminary data.</text>
</comment>
<keyword evidence="3" id="KW-1185">Reference proteome</keyword>
<organism evidence="2 3">
    <name type="scientific">Mesembrinibis cayennensis</name>
    <dbReference type="NCBI Taxonomy" id="1118748"/>
    <lineage>
        <taxon>Eukaryota</taxon>
        <taxon>Metazoa</taxon>
        <taxon>Chordata</taxon>
        <taxon>Craniata</taxon>
        <taxon>Vertebrata</taxon>
        <taxon>Euteleostomi</taxon>
        <taxon>Archelosauria</taxon>
        <taxon>Archosauria</taxon>
        <taxon>Dinosauria</taxon>
        <taxon>Saurischia</taxon>
        <taxon>Theropoda</taxon>
        <taxon>Coelurosauria</taxon>
        <taxon>Aves</taxon>
        <taxon>Neognathae</taxon>
        <taxon>Neoaves</taxon>
        <taxon>Aequornithes</taxon>
        <taxon>Pelecaniformes</taxon>
        <taxon>Threskiornithidae</taxon>
        <taxon>Mesembrinibis</taxon>
    </lineage>
</organism>
<sequence length="177" mass="18652">ALLSPASASLCLQVALEVLHHSQSPACSCLCDALIGQLAPPSPTPAESTLVWGLQDPERSRLLEAAMAVAGPQRLRELFHQQVKGHLQGMAAHRVANHGLQRLLDHAPADVVGEVLSELGPALAEPLARGHPGVLTALVGACRRHPGLQQEALRCLFQVGHAPSVLVSTPFSSKPRP</sequence>
<gene>
    <name evidence="2" type="primary">Nop9</name>
    <name evidence="2" type="ORF">MESCAY_R10221</name>
</gene>
<dbReference type="SUPFAM" id="SSF48371">
    <property type="entry name" value="ARM repeat"/>
    <property type="match status" value="1"/>
</dbReference>
<name>A0A7L0P4Z9_9AVES</name>
<keyword evidence="1" id="KW-0677">Repeat</keyword>
<evidence type="ECO:0000256" key="1">
    <source>
        <dbReference type="ARBA" id="ARBA00022737"/>
    </source>
</evidence>
<dbReference type="Proteomes" id="UP000574277">
    <property type="component" value="Unassembled WGS sequence"/>
</dbReference>
<dbReference type="InterPro" id="IPR001313">
    <property type="entry name" value="Pumilio_RNA-bd_rpt"/>
</dbReference>
<feature type="non-terminal residue" evidence="2">
    <location>
        <position position="1"/>
    </location>
</feature>
<evidence type="ECO:0000313" key="3">
    <source>
        <dbReference type="Proteomes" id="UP000574277"/>
    </source>
</evidence>
<dbReference type="InterPro" id="IPR040000">
    <property type="entry name" value="NOP9"/>
</dbReference>
<dbReference type="PANTHER" id="PTHR13102:SF0">
    <property type="entry name" value="NUCLEOLAR PROTEIN 9"/>
    <property type="match status" value="1"/>
</dbReference>
<dbReference type="GO" id="GO:0005730">
    <property type="term" value="C:nucleolus"/>
    <property type="evidence" value="ECO:0007669"/>
    <property type="project" value="TreeGrafter"/>
</dbReference>
<dbReference type="PANTHER" id="PTHR13102">
    <property type="entry name" value="NUCLEOLAR PROTEIN 9"/>
    <property type="match status" value="1"/>
</dbReference>
<evidence type="ECO:0000313" key="2">
    <source>
        <dbReference type="EMBL" id="NXL00192.1"/>
    </source>
</evidence>
<reference evidence="2 3" key="1">
    <citation type="submission" date="2019-09" db="EMBL/GenBank/DDBJ databases">
        <title>Bird 10,000 Genomes (B10K) Project - Family phase.</title>
        <authorList>
            <person name="Zhang G."/>
        </authorList>
    </citation>
    <scope>NUCLEOTIDE SEQUENCE [LARGE SCALE GENOMIC DNA]</scope>
    <source>
        <strain evidence="2">B10K-DU-001-44</strain>
        <tissue evidence="2">Muscle</tissue>
    </source>
</reference>
<dbReference type="AlphaFoldDB" id="A0A7L0P4Z9"/>
<dbReference type="Pfam" id="PF22493">
    <property type="entry name" value="PUF_NOP9"/>
    <property type="match status" value="1"/>
</dbReference>
<dbReference type="GO" id="GO:0030688">
    <property type="term" value="C:preribosome, small subunit precursor"/>
    <property type="evidence" value="ECO:0007669"/>
    <property type="project" value="TreeGrafter"/>
</dbReference>
<dbReference type="InterPro" id="IPR016024">
    <property type="entry name" value="ARM-type_fold"/>
</dbReference>
<dbReference type="EMBL" id="VXAT01001768">
    <property type="protein sequence ID" value="NXL00192.1"/>
    <property type="molecule type" value="Genomic_DNA"/>
</dbReference>
<dbReference type="GO" id="GO:0000056">
    <property type="term" value="P:ribosomal small subunit export from nucleus"/>
    <property type="evidence" value="ECO:0007669"/>
    <property type="project" value="TreeGrafter"/>
</dbReference>
<protein>
    <submittedName>
        <fullName evidence="2">NOP9 protein</fullName>
    </submittedName>
</protein>
<feature type="non-terminal residue" evidence="2">
    <location>
        <position position="177"/>
    </location>
</feature>
<dbReference type="InterPro" id="IPR011989">
    <property type="entry name" value="ARM-like"/>
</dbReference>
<dbReference type="GO" id="GO:0003723">
    <property type="term" value="F:RNA binding"/>
    <property type="evidence" value="ECO:0007669"/>
    <property type="project" value="InterPro"/>
</dbReference>
<dbReference type="GO" id="GO:0000472">
    <property type="term" value="P:endonucleolytic cleavage to generate mature 5'-end of SSU-rRNA from (SSU-rRNA, 5.8S rRNA, LSU-rRNA)"/>
    <property type="evidence" value="ECO:0007669"/>
    <property type="project" value="TreeGrafter"/>
</dbReference>
<accession>A0A7L0P4Z9</accession>
<dbReference type="GO" id="GO:0000480">
    <property type="term" value="P:endonucleolytic cleavage in 5'-ETS of tricistronic rRNA transcript (SSU-rRNA, 5.8S rRNA, LSU-rRNA)"/>
    <property type="evidence" value="ECO:0007669"/>
    <property type="project" value="TreeGrafter"/>
</dbReference>